<evidence type="ECO:0000313" key="1">
    <source>
        <dbReference type="EMBL" id="OGN22718.1"/>
    </source>
</evidence>
<reference evidence="1 2" key="1">
    <citation type="journal article" date="2016" name="Nat. Commun.">
        <title>Thousands of microbial genomes shed light on interconnected biogeochemical processes in an aquifer system.</title>
        <authorList>
            <person name="Anantharaman K."/>
            <person name="Brown C.T."/>
            <person name="Hug L.A."/>
            <person name="Sharon I."/>
            <person name="Castelle C.J."/>
            <person name="Probst A.J."/>
            <person name="Thomas B.C."/>
            <person name="Singh A."/>
            <person name="Wilkins M.J."/>
            <person name="Karaoz U."/>
            <person name="Brodie E.L."/>
            <person name="Williams K.H."/>
            <person name="Hubbard S.S."/>
            <person name="Banfield J.F."/>
        </authorList>
    </citation>
    <scope>NUCLEOTIDE SEQUENCE [LARGE SCALE GENOMIC DNA]</scope>
</reference>
<organism evidence="1 2">
    <name type="scientific">Candidatus Yanofskybacteria bacterium RIFCSPLOWO2_01_FULL_42_49</name>
    <dbReference type="NCBI Taxonomy" id="1802694"/>
    <lineage>
        <taxon>Bacteria</taxon>
        <taxon>Candidatus Yanofskyibacteriota</taxon>
    </lineage>
</organism>
<comment type="caution">
    <text evidence="1">The sequence shown here is derived from an EMBL/GenBank/DDBJ whole genome shotgun (WGS) entry which is preliminary data.</text>
</comment>
<evidence type="ECO:0000313" key="2">
    <source>
        <dbReference type="Proteomes" id="UP000178227"/>
    </source>
</evidence>
<sequence>MVLKKTGPYIGVTGFMSKVEIDEALSVIPQGATHRLMAGYLMSSKTLASQQNKWPGRYPKKETIQDLLVDDERVLNLVHYSTDNPETLCSQLVEITKLAGRHLNGFQLNMAWPKISELEDYRHLYPDKFVVLQVGKKAMAQVGLSDFELSVGAYAHVIDAILIDASGGTGEPLNATMAADYLWEIVNLGISLGVAGGLGPRTLNLIEPLIRQFHRDLSIDAEGRLRTPQPEDKLCLDSMKAYVSGSFLMFKFLP</sequence>
<proteinExistence type="predicted"/>
<accession>A0A1F8GD96</accession>
<dbReference type="STRING" id="1802694.A2918_01205"/>
<evidence type="ECO:0008006" key="3">
    <source>
        <dbReference type="Google" id="ProtNLM"/>
    </source>
</evidence>
<protein>
    <recommendedName>
        <fullName evidence="3">Phosphoribosylanthranilate isomerase</fullName>
    </recommendedName>
</protein>
<name>A0A1F8GD96_9BACT</name>
<dbReference type="Proteomes" id="UP000178227">
    <property type="component" value="Unassembled WGS sequence"/>
</dbReference>
<gene>
    <name evidence="1" type="ORF">A2918_01205</name>
</gene>
<dbReference type="AlphaFoldDB" id="A0A1F8GD96"/>
<dbReference type="EMBL" id="MGKI01000009">
    <property type="protein sequence ID" value="OGN22718.1"/>
    <property type="molecule type" value="Genomic_DNA"/>
</dbReference>